<gene>
    <name evidence="2" type="ORF">L227DRAFT_283258</name>
</gene>
<dbReference type="Gene3D" id="3.40.50.12780">
    <property type="entry name" value="N-terminal domain of ligase-like"/>
    <property type="match status" value="1"/>
</dbReference>
<dbReference type="EMBL" id="ML122289">
    <property type="protein sequence ID" value="RPD56264.1"/>
    <property type="molecule type" value="Genomic_DNA"/>
</dbReference>
<dbReference type="AlphaFoldDB" id="A0A5C2RZ28"/>
<name>A0A5C2RZ28_9APHY</name>
<keyword evidence="3" id="KW-1185">Reference proteome</keyword>
<reference evidence="2" key="1">
    <citation type="journal article" date="2018" name="Genome Biol. Evol.">
        <title>Genomics and development of Lentinus tigrinus, a white-rot wood-decaying mushroom with dimorphic fruiting bodies.</title>
        <authorList>
            <person name="Wu B."/>
            <person name="Xu Z."/>
            <person name="Knudson A."/>
            <person name="Carlson A."/>
            <person name="Chen N."/>
            <person name="Kovaka S."/>
            <person name="LaButti K."/>
            <person name="Lipzen A."/>
            <person name="Pennachio C."/>
            <person name="Riley R."/>
            <person name="Schakwitz W."/>
            <person name="Umezawa K."/>
            <person name="Ohm R.A."/>
            <person name="Grigoriev I.V."/>
            <person name="Nagy L.G."/>
            <person name="Gibbons J."/>
            <person name="Hibbett D."/>
        </authorList>
    </citation>
    <scope>NUCLEOTIDE SEQUENCE [LARGE SCALE GENOMIC DNA]</scope>
    <source>
        <strain evidence="2">ALCF2SS1-6</strain>
    </source>
</reference>
<dbReference type="Proteomes" id="UP000313359">
    <property type="component" value="Unassembled WGS sequence"/>
</dbReference>
<protein>
    <submittedName>
        <fullName evidence="2">Acetyl-CoA synthetase-like protein</fullName>
    </submittedName>
</protein>
<evidence type="ECO:0000259" key="1">
    <source>
        <dbReference type="Pfam" id="PF00501"/>
    </source>
</evidence>
<dbReference type="InterPro" id="IPR042099">
    <property type="entry name" value="ANL_N_sf"/>
</dbReference>
<feature type="domain" description="AMP-dependent synthetase/ligase" evidence="1">
    <location>
        <begin position="22"/>
        <end position="210"/>
    </location>
</feature>
<dbReference type="Pfam" id="PF00501">
    <property type="entry name" value="AMP-binding"/>
    <property type="match status" value="1"/>
</dbReference>
<evidence type="ECO:0000313" key="2">
    <source>
        <dbReference type="EMBL" id="RPD56264.1"/>
    </source>
</evidence>
<dbReference type="SUPFAM" id="SSF56801">
    <property type="entry name" value="Acetyl-CoA synthetase-like"/>
    <property type="match status" value="1"/>
</dbReference>
<accession>A0A5C2RZ28</accession>
<proteinExistence type="predicted"/>
<sequence>MSTTFSPPPFPPVVPIPEYLLRVASTHPDREVVCFLQDGASEEEATTTSITWRQFLADVWDRVDYLVEVTGLEPRTLGKDRVVVGLLAESNYAFLMDLVAMFILRWQVLLISIRNSPDAIHHLMHSTGCSAVLVDSTISHLHVDILRKDPVTGVAPTVVLRPPVSSDVTRDGIERALSFLEQSACLPPADLRKEAEGGAFFLHTSGSTGESQYSAEFGLATSAGNCLLERSGRHYQCP</sequence>
<organism evidence="2 3">
    <name type="scientific">Lentinus tigrinus ALCF2SS1-6</name>
    <dbReference type="NCBI Taxonomy" id="1328759"/>
    <lineage>
        <taxon>Eukaryota</taxon>
        <taxon>Fungi</taxon>
        <taxon>Dikarya</taxon>
        <taxon>Basidiomycota</taxon>
        <taxon>Agaricomycotina</taxon>
        <taxon>Agaricomycetes</taxon>
        <taxon>Polyporales</taxon>
        <taxon>Polyporaceae</taxon>
        <taxon>Lentinus</taxon>
    </lineage>
</organism>
<evidence type="ECO:0000313" key="3">
    <source>
        <dbReference type="Proteomes" id="UP000313359"/>
    </source>
</evidence>
<dbReference type="InterPro" id="IPR000873">
    <property type="entry name" value="AMP-dep_synth/lig_dom"/>
</dbReference>
<dbReference type="STRING" id="1328759.A0A5C2RZ28"/>